<dbReference type="RefSeq" id="WP_211630913.1">
    <property type="nucleotide sequence ID" value="NZ_CP073100.1"/>
</dbReference>
<accession>A0A975IZ37</accession>
<reference evidence="5" key="1">
    <citation type="submission" date="2021-04" db="EMBL/GenBank/DDBJ databases">
        <title>Luteolibacter sp. 32A isolated from the skin of an Anderson's salamander (Ambystoma andersonii).</title>
        <authorList>
            <person name="Spergser J."/>
            <person name="Busse H.-J."/>
        </authorList>
    </citation>
    <scope>NUCLEOTIDE SEQUENCE</scope>
    <source>
        <strain evidence="5">32A</strain>
    </source>
</reference>
<feature type="domain" description="Type I restriction modification DNA specificity" evidence="4">
    <location>
        <begin position="26"/>
        <end position="175"/>
    </location>
</feature>
<dbReference type="InterPro" id="IPR044946">
    <property type="entry name" value="Restrct_endonuc_typeI_TRD_sf"/>
</dbReference>
<dbReference type="GO" id="GO:0003677">
    <property type="term" value="F:DNA binding"/>
    <property type="evidence" value="ECO:0007669"/>
    <property type="project" value="UniProtKB-KW"/>
</dbReference>
<gene>
    <name evidence="5" type="ORF">KBB96_18165</name>
</gene>
<keyword evidence="5" id="KW-0540">Nuclease</keyword>
<dbReference type="SUPFAM" id="SSF116734">
    <property type="entry name" value="DNA methylase specificity domain"/>
    <property type="match status" value="1"/>
</dbReference>
<dbReference type="REBASE" id="476104">
    <property type="entry name" value="S.Lsp32AORF18170P"/>
</dbReference>
<dbReference type="EC" id="3.1.21.-" evidence="5"/>
<dbReference type="EMBL" id="CP073100">
    <property type="protein sequence ID" value="QUE50774.1"/>
    <property type="molecule type" value="Genomic_DNA"/>
</dbReference>
<dbReference type="Proteomes" id="UP000676169">
    <property type="component" value="Chromosome"/>
</dbReference>
<evidence type="ECO:0000313" key="6">
    <source>
        <dbReference type="Proteomes" id="UP000676169"/>
    </source>
</evidence>
<dbReference type="GO" id="GO:0009307">
    <property type="term" value="P:DNA restriction-modification system"/>
    <property type="evidence" value="ECO:0007669"/>
    <property type="project" value="UniProtKB-KW"/>
</dbReference>
<keyword evidence="2" id="KW-0680">Restriction system</keyword>
<evidence type="ECO:0000256" key="3">
    <source>
        <dbReference type="ARBA" id="ARBA00023125"/>
    </source>
</evidence>
<keyword evidence="3" id="KW-0238">DNA-binding</keyword>
<protein>
    <submittedName>
        <fullName evidence="5">Restriction endonuclease subunit S</fullName>
        <ecNumber evidence="5">3.1.21.-</ecNumber>
    </submittedName>
</protein>
<dbReference type="GO" id="GO:0016787">
    <property type="term" value="F:hydrolase activity"/>
    <property type="evidence" value="ECO:0007669"/>
    <property type="project" value="UniProtKB-KW"/>
</dbReference>
<dbReference type="Gene3D" id="3.90.220.20">
    <property type="entry name" value="DNA methylase specificity domains"/>
    <property type="match status" value="1"/>
</dbReference>
<name>A0A975IZ37_9BACT</name>
<keyword evidence="5" id="KW-0378">Hydrolase</keyword>
<sequence length="233" mass="25611">MAAPLFDCPKDWEKATLEPDKFKGLIVSVATGSTPATTVDEYWDGDVPWLTPKEITGDFKGLYVSATERNITSEGLKNSSAKLLPPGTVMLSKRAPVGAVAVNTVPMATNQGFMNFVCGHKLRPLYLALWLKANITYLDRVANGSTYPELYKNDLFEFEICAPSVETQDQIVNAILSLEFAILLGAPLEQTSSELIETRRIRGETARLDAACSRLIPLLLSGQLDPRDFQKSK</sequence>
<dbReference type="InterPro" id="IPR000055">
    <property type="entry name" value="Restrct_endonuc_typeI_TRD"/>
</dbReference>
<comment type="similarity">
    <text evidence="1">Belongs to the type-I restriction system S methylase family.</text>
</comment>
<evidence type="ECO:0000313" key="5">
    <source>
        <dbReference type="EMBL" id="QUE50774.1"/>
    </source>
</evidence>
<proteinExistence type="inferred from homology"/>
<dbReference type="InterPro" id="IPR052021">
    <property type="entry name" value="Type-I_RS_S_subunit"/>
</dbReference>
<dbReference type="KEGG" id="lamb:KBB96_18165"/>
<dbReference type="AlphaFoldDB" id="A0A975IZ37"/>
<evidence type="ECO:0000259" key="4">
    <source>
        <dbReference type="Pfam" id="PF01420"/>
    </source>
</evidence>
<dbReference type="GO" id="GO:0004519">
    <property type="term" value="F:endonuclease activity"/>
    <property type="evidence" value="ECO:0007669"/>
    <property type="project" value="UniProtKB-KW"/>
</dbReference>
<dbReference type="PANTHER" id="PTHR30408:SF12">
    <property type="entry name" value="TYPE I RESTRICTION ENZYME MJAVIII SPECIFICITY SUBUNIT"/>
    <property type="match status" value="1"/>
</dbReference>
<evidence type="ECO:0000256" key="1">
    <source>
        <dbReference type="ARBA" id="ARBA00010923"/>
    </source>
</evidence>
<keyword evidence="6" id="KW-1185">Reference proteome</keyword>
<evidence type="ECO:0000256" key="2">
    <source>
        <dbReference type="ARBA" id="ARBA00022747"/>
    </source>
</evidence>
<keyword evidence="5" id="KW-0255">Endonuclease</keyword>
<organism evidence="5 6">
    <name type="scientific">Luteolibacter ambystomatis</name>
    <dbReference type="NCBI Taxonomy" id="2824561"/>
    <lineage>
        <taxon>Bacteria</taxon>
        <taxon>Pseudomonadati</taxon>
        <taxon>Verrucomicrobiota</taxon>
        <taxon>Verrucomicrobiia</taxon>
        <taxon>Verrucomicrobiales</taxon>
        <taxon>Verrucomicrobiaceae</taxon>
        <taxon>Luteolibacter</taxon>
    </lineage>
</organism>
<dbReference type="PANTHER" id="PTHR30408">
    <property type="entry name" value="TYPE-1 RESTRICTION ENZYME ECOKI SPECIFICITY PROTEIN"/>
    <property type="match status" value="1"/>
</dbReference>
<dbReference type="Pfam" id="PF01420">
    <property type="entry name" value="Methylase_S"/>
    <property type="match status" value="1"/>
</dbReference>